<dbReference type="PIRSF" id="PIRSF033563">
    <property type="entry name" value="UCP033563"/>
    <property type="match status" value="1"/>
</dbReference>
<protein>
    <recommendedName>
        <fullName evidence="3">DUF1015 domain-containing protein</fullName>
    </recommendedName>
</protein>
<evidence type="ECO:0000313" key="2">
    <source>
        <dbReference type="Proteomes" id="UP000177701"/>
    </source>
</evidence>
<comment type="caution">
    <text evidence="1">The sequence shown here is derived from an EMBL/GenBank/DDBJ whole genome shotgun (WGS) entry which is preliminary data.</text>
</comment>
<dbReference type="PANTHER" id="PTHR36454">
    <property type="entry name" value="LMO2823 PROTEIN"/>
    <property type="match status" value="1"/>
</dbReference>
<dbReference type="STRING" id="1797291.A2V47_05780"/>
<reference evidence="1 2" key="1">
    <citation type="journal article" date="2016" name="Nat. Commun.">
        <title>Thousands of microbial genomes shed light on interconnected biogeochemical processes in an aquifer system.</title>
        <authorList>
            <person name="Anantharaman K."/>
            <person name="Brown C.T."/>
            <person name="Hug L.A."/>
            <person name="Sharon I."/>
            <person name="Castelle C.J."/>
            <person name="Probst A.J."/>
            <person name="Thomas B.C."/>
            <person name="Singh A."/>
            <person name="Wilkins M.J."/>
            <person name="Karaoz U."/>
            <person name="Brodie E.L."/>
            <person name="Williams K.H."/>
            <person name="Hubbard S.S."/>
            <person name="Banfield J.F."/>
        </authorList>
    </citation>
    <scope>NUCLEOTIDE SEQUENCE [LARGE SCALE GENOMIC DNA]</scope>
</reference>
<accession>A0A1F5AEI0</accession>
<dbReference type="Proteomes" id="UP000177701">
    <property type="component" value="Unassembled WGS sequence"/>
</dbReference>
<dbReference type="InterPro" id="IPR008323">
    <property type="entry name" value="UCP033563"/>
</dbReference>
<name>A0A1F5AEI0_9BACT</name>
<evidence type="ECO:0000313" key="1">
    <source>
        <dbReference type="EMBL" id="OGD16905.1"/>
    </source>
</evidence>
<evidence type="ECO:0008006" key="3">
    <source>
        <dbReference type="Google" id="ProtNLM"/>
    </source>
</evidence>
<organism evidence="1 2">
    <name type="scientific">Candidatus Sediminicultor quintus</name>
    <dbReference type="NCBI Taxonomy" id="1797291"/>
    <lineage>
        <taxon>Bacteria</taxon>
        <taxon>Pseudomonadati</taxon>
        <taxon>Atribacterota</taxon>
        <taxon>Candidatus Phoenicimicrobiia</taxon>
        <taxon>Candidatus Pheonicimicrobiales</taxon>
        <taxon>Candidatus Phoenicimicrobiaceae</taxon>
        <taxon>Candidatus Sediminicultor</taxon>
    </lineage>
</organism>
<dbReference type="PANTHER" id="PTHR36454:SF1">
    <property type="entry name" value="DUF1015 DOMAIN-CONTAINING PROTEIN"/>
    <property type="match status" value="1"/>
</dbReference>
<gene>
    <name evidence="1" type="ORF">A2V47_05780</name>
</gene>
<dbReference type="AlphaFoldDB" id="A0A1F5AEI0"/>
<sequence>MPVIKPFKAFRPEPELVAEVASLPYDVLNSEEARQLAKDNPYSFLHISKAEIDLDSSIYHYDQRVYEKARENLDRLIEKKVYLQEEQEKIYIYRQIMKGRAQTGLVACVSIDDYLQGKIKKHENTREDKENDRINHIDFTNANTGPVFLTYKAKDVIKQIVNRWTKEKNPVYIFTSEDRTTHTCWVIDDESTIQQLIESFAEIDYLYIADGHHRAAAAAKVGLKRREQLKNYTGKEEFNYFLSVLFPHDELYIMDYNRVAADLAGNSKEEFIRKISEKFTIEEYSGEGPCRPKAKHTFGMYLGNCWYKLTAKPGTFAEDDAIDSLDVSILQNNLLTPILGIEDPRTDQRIEFIGGIRGLEELEKRVKAGMKAAFSMYPTPIEELMKVADAEKLMPPKSTWFEPKLRSGIFVHKL</sequence>
<proteinExistence type="predicted"/>
<dbReference type="EMBL" id="MEYH01000022">
    <property type="protein sequence ID" value="OGD16905.1"/>
    <property type="molecule type" value="Genomic_DNA"/>
</dbReference>
<dbReference type="Pfam" id="PF06245">
    <property type="entry name" value="DUF1015"/>
    <property type="match status" value="1"/>
</dbReference>